<dbReference type="Proteomes" id="UP001501803">
    <property type="component" value="Unassembled WGS sequence"/>
</dbReference>
<dbReference type="Pfam" id="PF14311">
    <property type="entry name" value="DUF4379"/>
    <property type="match status" value="1"/>
</dbReference>
<evidence type="ECO:0000313" key="3">
    <source>
        <dbReference type="Proteomes" id="UP001501803"/>
    </source>
</evidence>
<gene>
    <name evidence="2" type="ORF">GCM10022381_26060</name>
</gene>
<proteinExistence type="predicted"/>
<evidence type="ECO:0000313" key="2">
    <source>
        <dbReference type="EMBL" id="GAA3882580.1"/>
    </source>
</evidence>
<accession>A0ABP7KNP4</accession>
<protein>
    <recommendedName>
        <fullName evidence="1">Treble clef zinc finger domain-containing protein</fullName>
    </recommendedName>
</protein>
<feature type="domain" description="Treble clef zinc finger" evidence="1">
    <location>
        <begin position="47"/>
        <end position="89"/>
    </location>
</feature>
<keyword evidence="3" id="KW-1185">Reference proteome</keyword>
<comment type="caution">
    <text evidence="2">The sequence shown here is derived from an EMBL/GenBank/DDBJ whole genome shotgun (WGS) entry which is preliminary data.</text>
</comment>
<dbReference type="InterPro" id="IPR025487">
    <property type="entry name" value="DUF4379"/>
</dbReference>
<organism evidence="2 3">
    <name type="scientific">Leifsonia kafniensis</name>
    <dbReference type="NCBI Taxonomy" id="475957"/>
    <lineage>
        <taxon>Bacteria</taxon>
        <taxon>Bacillati</taxon>
        <taxon>Actinomycetota</taxon>
        <taxon>Actinomycetes</taxon>
        <taxon>Micrococcales</taxon>
        <taxon>Microbacteriaceae</taxon>
        <taxon>Leifsonia</taxon>
    </lineage>
</organism>
<dbReference type="EMBL" id="BAABCN010000007">
    <property type="protein sequence ID" value="GAA3882580.1"/>
    <property type="molecule type" value="Genomic_DNA"/>
</dbReference>
<reference evidence="3" key="1">
    <citation type="journal article" date="2019" name="Int. J. Syst. Evol. Microbiol.">
        <title>The Global Catalogue of Microorganisms (GCM) 10K type strain sequencing project: providing services to taxonomists for standard genome sequencing and annotation.</title>
        <authorList>
            <consortium name="The Broad Institute Genomics Platform"/>
            <consortium name="The Broad Institute Genome Sequencing Center for Infectious Disease"/>
            <person name="Wu L."/>
            <person name="Ma J."/>
        </authorList>
    </citation>
    <scope>NUCLEOTIDE SEQUENCE [LARGE SCALE GENOMIC DNA]</scope>
    <source>
        <strain evidence="3">JCM 17021</strain>
    </source>
</reference>
<name>A0ABP7KNP4_9MICO</name>
<evidence type="ECO:0000259" key="1">
    <source>
        <dbReference type="Pfam" id="PF14311"/>
    </source>
</evidence>
<sequence length="117" mass="13299">MWWLCPIGHNYECVVAVRTKLGIGCTKCTGRRIVEGETDLASVRPEIAERWHPTLNGALTAADVHPGSARRAWFTCLCGKPYLTEIRMMRADRYCREYTDYLRWHAVAEQESVSAAP</sequence>